<dbReference type="EMBL" id="CAJNDS010000735">
    <property type="protein sequence ID" value="CAE7231042.1"/>
    <property type="molecule type" value="Genomic_DNA"/>
</dbReference>
<keyword evidence="3" id="KW-1185">Reference proteome</keyword>
<feature type="compositionally biased region" description="Low complexity" evidence="1">
    <location>
        <begin position="239"/>
        <end position="251"/>
    </location>
</feature>
<reference evidence="2" key="1">
    <citation type="submission" date="2021-02" db="EMBL/GenBank/DDBJ databases">
        <authorList>
            <person name="Dougan E. K."/>
            <person name="Rhodes N."/>
            <person name="Thang M."/>
            <person name="Chan C."/>
        </authorList>
    </citation>
    <scope>NUCLEOTIDE SEQUENCE</scope>
</reference>
<dbReference type="Proteomes" id="UP000604046">
    <property type="component" value="Unassembled WGS sequence"/>
</dbReference>
<protein>
    <submittedName>
        <fullName evidence="2">Uncharacterized protein</fullName>
    </submittedName>
</protein>
<accession>A0A812KVD6</accession>
<organism evidence="2 3">
    <name type="scientific">Symbiodinium natans</name>
    <dbReference type="NCBI Taxonomy" id="878477"/>
    <lineage>
        <taxon>Eukaryota</taxon>
        <taxon>Sar</taxon>
        <taxon>Alveolata</taxon>
        <taxon>Dinophyceae</taxon>
        <taxon>Suessiales</taxon>
        <taxon>Symbiodiniaceae</taxon>
        <taxon>Symbiodinium</taxon>
    </lineage>
</organism>
<evidence type="ECO:0000313" key="3">
    <source>
        <dbReference type="Proteomes" id="UP000604046"/>
    </source>
</evidence>
<feature type="region of interest" description="Disordered" evidence="1">
    <location>
        <begin position="203"/>
        <end position="251"/>
    </location>
</feature>
<comment type="caution">
    <text evidence="2">The sequence shown here is derived from an EMBL/GenBank/DDBJ whole genome shotgun (WGS) entry which is preliminary data.</text>
</comment>
<dbReference type="AlphaFoldDB" id="A0A812KVD6"/>
<proteinExistence type="predicted"/>
<evidence type="ECO:0000313" key="2">
    <source>
        <dbReference type="EMBL" id="CAE7231042.1"/>
    </source>
</evidence>
<gene>
    <name evidence="2" type="ORF">SNAT2548_LOCUS9443</name>
</gene>
<name>A0A812KVD6_9DINO</name>
<sequence>MFSKMYSVYVPKNIHPTVFVLYIYFPHQHIPLPSHPAIWPFLPLPAMEKITNRTAVAKNGKVPDMDQVPEPTGPAGVHVLVRCSNCDQCRIFLWRHYHMANCSHREQPWITSIKDGGIMQGHSLARSMQQPCFFFKAATAMQAGSTTDLEEKGPRLAAAGVHACLSLCGYIPFPRASLAIPRAHACHDCFRLDFAFMSAATLASHHPQPPKPAAMPSMKAMKKTTAAKKPTMKEKPAKSKPVASKKPAANVAGPPGVMATMGLGPLEPIANTTDPEPGTVTTLPGVEDIGHAWPIGGNLVLRCTNCASSQIFLHRLYSLIHCSVCGQHWLQSLRIGGIAWRWG</sequence>
<evidence type="ECO:0000256" key="1">
    <source>
        <dbReference type="SAM" id="MobiDB-lite"/>
    </source>
</evidence>